<evidence type="ECO:0000256" key="4">
    <source>
        <dbReference type="ARBA" id="ARBA00022723"/>
    </source>
</evidence>
<feature type="signal peptide" evidence="8">
    <location>
        <begin position="1"/>
        <end position="23"/>
    </location>
</feature>
<dbReference type="InterPro" id="IPR008753">
    <property type="entry name" value="Peptidase_M13_N"/>
</dbReference>
<evidence type="ECO:0000259" key="10">
    <source>
        <dbReference type="Pfam" id="PF05649"/>
    </source>
</evidence>
<dbReference type="EMBL" id="JBHSCZ010000001">
    <property type="protein sequence ID" value="MFC4262087.1"/>
    <property type="molecule type" value="Genomic_DNA"/>
</dbReference>
<reference evidence="12" key="1">
    <citation type="journal article" date="2019" name="Int. J. Syst. Evol. Microbiol.">
        <title>The Global Catalogue of Microorganisms (GCM) 10K type strain sequencing project: providing services to taxonomists for standard genome sequencing and annotation.</title>
        <authorList>
            <consortium name="The Broad Institute Genomics Platform"/>
            <consortium name="The Broad Institute Genome Sequencing Center for Infectious Disease"/>
            <person name="Wu L."/>
            <person name="Ma J."/>
        </authorList>
    </citation>
    <scope>NUCLEOTIDE SEQUENCE [LARGE SCALE GENOMIC DNA]</scope>
    <source>
        <strain evidence="12">CECT 8289</strain>
    </source>
</reference>
<dbReference type="PANTHER" id="PTHR11733">
    <property type="entry name" value="ZINC METALLOPROTEASE FAMILY M13 NEPRILYSIN-RELATED"/>
    <property type="match status" value="1"/>
</dbReference>
<evidence type="ECO:0000256" key="8">
    <source>
        <dbReference type="SAM" id="SignalP"/>
    </source>
</evidence>
<dbReference type="Pfam" id="PF01431">
    <property type="entry name" value="Peptidase_M13"/>
    <property type="match status" value="1"/>
</dbReference>
<sequence>MNVRFIKWGLPLMFVAACNNPKAAEPATIATEKVTQFFDVAGMDTSVKPGNNFFEYANGAWLKITTIPNDQTGWGSFYTLYESNQKALKTILEKAAATNNAKGSLEQKVGDFYAAGMDTIGLEKIGVTPVKAVIAKIDSVNDINGIMPLATALYASGESHGLLGFYVGADEKNSQRNLAIFSQSGLSLPEKDYYTKQDSASIAARAALVTYAKQLFVLSGKDEPTAIKAANELLALETMMATSHLKPAETRDPIKNYNKMSLVDLDKAQPNIGWSNFFKAMNATVDSVNIQQPKYYEALNKLIAPNMLSVFKSKLAFVYLSNNASLLNKAMRDAAFNFSKVFSGQKTDNERWKKMVSRVDGSLGDLLGQLYVKTYFTEAAKKRMDELVSNLQKAFAIRIQKSEWMSDSTKAIATIKLNSFLKKIGYTTKWKSYDDVSIDRNDFFNSAKSISKHEHAERIAKLSKPVDKTDWDMTPPTVNAYYNPTNNEIVFPAGILQFPFFDVNADDAINYGGIGMVIGHEMTHGFDDQGSQYDYQGNLKNWWAKGDDKKFNAKTAMVVKQYNAYTLFGNMHVNGALTLGENIADFGGIAIAYDAFKMTKQGQSNEKIDGFTPDQRFFLGYAQIWRIKTRDETMRTRLLTDPHSPEVFRINGPLANFDPFYAAFNVQVGDSMYIAPANRARIW</sequence>
<dbReference type="Pfam" id="PF05649">
    <property type="entry name" value="Peptidase_M13_N"/>
    <property type="match status" value="1"/>
</dbReference>
<feature type="chain" id="PRO_5046831303" evidence="8">
    <location>
        <begin position="24"/>
        <end position="683"/>
    </location>
</feature>
<keyword evidence="8" id="KW-0732">Signal</keyword>
<dbReference type="PRINTS" id="PR00786">
    <property type="entry name" value="NEPRILYSIN"/>
</dbReference>
<comment type="similarity">
    <text evidence="2">Belongs to the peptidase M13 family.</text>
</comment>
<gene>
    <name evidence="11" type="ORF">ACFOWM_04300</name>
</gene>
<dbReference type="PANTHER" id="PTHR11733:SF167">
    <property type="entry name" value="FI17812P1-RELATED"/>
    <property type="match status" value="1"/>
</dbReference>
<keyword evidence="3" id="KW-0645">Protease</keyword>
<comment type="caution">
    <text evidence="11">The sequence shown here is derived from an EMBL/GenBank/DDBJ whole genome shotgun (WGS) entry which is preliminary data.</text>
</comment>
<feature type="domain" description="Peptidase M13 N-terminal" evidence="10">
    <location>
        <begin position="49"/>
        <end position="426"/>
    </location>
</feature>
<evidence type="ECO:0000313" key="12">
    <source>
        <dbReference type="Proteomes" id="UP001595907"/>
    </source>
</evidence>
<keyword evidence="4" id="KW-0479">Metal-binding</keyword>
<protein>
    <submittedName>
        <fullName evidence="11">M13 family metallopeptidase</fullName>
    </submittedName>
</protein>
<evidence type="ECO:0000256" key="7">
    <source>
        <dbReference type="ARBA" id="ARBA00023049"/>
    </source>
</evidence>
<evidence type="ECO:0000256" key="6">
    <source>
        <dbReference type="ARBA" id="ARBA00022833"/>
    </source>
</evidence>
<dbReference type="InterPro" id="IPR042089">
    <property type="entry name" value="Peptidase_M13_dom_2"/>
</dbReference>
<dbReference type="PROSITE" id="PS51257">
    <property type="entry name" value="PROKAR_LIPOPROTEIN"/>
    <property type="match status" value="1"/>
</dbReference>
<dbReference type="Gene3D" id="3.40.390.10">
    <property type="entry name" value="Collagenase (Catalytic Domain)"/>
    <property type="match status" value="1"/>
</dbReference>
<name>A0ABV8QQR4_9BACT</name>
<evidence type="ECO:0000256" key="1">
    <source>
        <dbReference type="ARBA" id="ARBA00001947"/>
    </source>
</evidence>
<keyword evidence="7" id="KW-0482">Metalloprotease</keyword>
<comment type="cofactor">
    <cofactor evidence="1">
        <name>Zn(2+)</name>
        <dbReference type="ChEBI" id="CHEBI:29105"/>
    </cofactor>
</comment>
<evidence type="ECO:0000256" key="5">
    <source>
        <dbReference type="ARBA" id="ARBA00022801"/>
    </source>
</evidence>
<dbReference type="Gene3D" id="1.10.1380.10">
    <property type="entry name" value="Neutral endopeptidase , domain2"/>
    <property type="match status" value="1"/>
</dbReference>
<keyword evidence="6" id="KW-0862">Zinc</keyword>
<dbReference type="InterPro" id="IPR024079">
    <property type="entry name" value="MetalloPept_cat_dom_sf"/>
</dbReference>
<dbReference type="InterPro" id="IPR018497">
    <property type="entry name" value="Peptidase_M13_C"/>
</dbReference>
<evidence type="ECO:0000256" key="3">
    <source>
        <dbReference type="ARBA" id="ARBA00022670"/>
    </source>
</evidence>
<organism evidence="11 12">
    <name type="scientific">Ferruginibacter yonginensis</name>
    <dbReference type="NCBI Taxonomy" id="1310416"/>
    <lineage>
        <taxon>Bacteria</taxon>
        <taxon>Pseudomonadati</taxon>
        <taxon>Bacteroidota</taxon>
        <taxon>Chitinophagia</taxon>
        <taxon>Chitinophagales</taxon>
        <taxon>Chitinophagaceae</taxon>
        <taxon>Ferruginibacter</taxon>
    </lineage>
</organism>
<evidence type="ECO:0000259" key="9">
    <source>
        <dbReference type="Pfam" id="PF01431"/>
    </source>
</evidence>
<dbReference type="SUPFAM" id="SSF55486">
    <property type="entry name" value="Metalloproteases ('zincins'), catalytic domain"/>
    <property type="match status" value="1"/>
</dbReference>
<keyword evidence="12" id="KW-1185">Reference proteome</keyword>
<dbReference type="RefSeq" id="WP_379707449.1">
    <property type="nucleotide sequence ID" value="NZ_JBHSCZ010000001.1"/>
</dbReference>
<dbReference type="Proteomes" id="UP001595907">
    <property type="component" value="Unassembled WGS sequence"/>
</dbReference>
<accession>A0ABV8QQR4</accession>
<dbReference type="InterPro" id="IPR000718">
    <property type="entry name" value="Peptidase_M13"/>
</dbReference>
<dbReference type="PROSITE" id="PS51885">
    <property type="entry name" value="NEPRILYSIN"/>
    <property type="match status" value="1"/>
</dbReference>
<evidence type="ECO:0000313" key="11">
    <source>
        <dbReference type="EMBL" id="MFC4262087.1"/>
    </source>
</evidence>
<keyword evidence="5" id="KW-0378">Hydrolase</keyword>
<proteinExistence type="inferred from homology"/>
<feature type="domain" description="Peptidase M13 C-terminal" evidence="9">
    <location>
        <begin position="479"/>
        <end position="679"/>
    </location>
</feature>
<evidence type="ECO:0000256" key="2">
    <source>
        <dbReference type="ARBA" id="ARBA00007357"/>
    </source>
</evidence>
<dbReference type="CDD" id="cd08662">
    <property type="entry name" value="M13"/>
    <property type="match status" value="1"/>
</dbReference>